<keyword evidence="3" id="KW-1185">Reference proteome</keyword>
<dbReference type="AlphaFoldDB" id="A0AB34HGN2"/>
<dbReference type="Gene3D" id="2.130.10.10">
    <property type="entry name" value="YVTN repeat-like/Quinoprotein amine dehydrogenase"/>
    <property type="match status" value="1"/>
</dbReference>
<dbReference type="EMBL" id="JAIQCJ010001364">
    <property type="protein sequence ID" value="KAJ8790165.1"/>
    <property type="molecule type" value="Genomic_DNA"/>
</dbReference>
<feature type="region of interest" description="Disordered" evidence="1">
    <location>
        <begin position="72"/>
        <end position="95"/>
    </location>
</feature>
<sequence length="95" mass="10698">MQGTRVRALVREDPTCRRADEPIRADGPPHGGVQYEMVSVLKDGSPILRDMAFSIDQRYLYIMSERQATDPVSACDEQPHKNGPDCTKQLGVIRR</sequence>
<evidence type="ECO:0000313" key="3">
    <source>
        <dbReference type="Proteomes" id="UP001159641"/>
    </source>
</evidence>
<accession>A0AB34HGN2</accession>
<dbReference type="InterPro" id="IPR015943">
    <property type="entry name" value="WD40/YVTN_repeat-like_dom_sf"/>
</dbReference>
<proteinExistence type="predicted"/>
<protein>
    <submittedName>
        <fullName evidence="2">Uncharacterized protein</fullName>
    </submittedName>
</protein>
<evidence type="ECO:0000256" key="1">
    <source>
        <dbReference type="SAM" id="MobiDB-lite"/>
    </source>
</evidence>
<organism evidence="2 3">
    <name type="scientific">Eschrichtius robustus</name>
    <name type="common">California gray whale</name>
    <name type="synonym">Eschrichtius gibbosus</name>
    <dbReference type="NCBI Taxonomy" id="9764"/>
    <lineage>
        <taxon>Eukaryota</taxon>
        <taxon>Metazoa</taxon>
        <taxon>Chordata</taxon>
        <taxon>Craniata</taxon>
        <taxon>Vertebrata</taxon>
        <taxon>Euteleostomi</taxon>
        <taxon>Mammalia</taxon>
        <taxon>Eutheria</taxon>
        <taxon>Laurasiatheria</taxon>
        <taxon>Artiodactyla</taxon>
        <taxon>Whippomorpha</taxon>
        <taxon>Cetacea</taxon>
        <taxon>Mysticeti</taxon>
        <taxon>Eschrichtiidae</taxon>
        <taxon>Eschrichtius</taxon>
    </lineage>
</organism>
<comment type="caution">
    <text evidence="2">The sequence shown here is derived from an EMBL/GenBank/DDBJ whole genome shotgun (WGS) entry which is preliminary data.</text>
</comment>
<gene>
    <name evidence="2" type="ORF">J1605_004632</name>
</gene>
<name>A0AB34HGN2_ESCRO</name>
<evidence type="ECO:0000313" key="2">
    <source>
        <dbReference type="EMBL" id="KAJ8790165.1"/>
    </source>
</evidence>
<dbReference type="Proteomes" id="UP001159641">
    <property type="component" value="Unassembled WGS sequence"/>
</dbReference>
<reference evidence="2 3" key="1">
    <citation type="submission" date="2022-11" db="EMBL/GenBank/DDBJ databases">
        <title>Whole genome sequence of Eschrichtius robustus ER-17-0199.</title>
        <authorList>
            <person name="Bruniche-Olsen A."/>
            <person name="Black A.N."/>
            <person name="Fields C.J."/>
            <person name="Walden K."/>
            <person name="Dewoody J.A."/>
        </authorList>
    </citation>
    <scope>NUCLEOTIDE SEQUENCE [LARGE SCALE GENOMIC DNA]</scope>
    <source>
        <strain evidence="2">ER-17-0199</strain>
        <tissue evidence="2">Blubber</tissue>
    </source>
</reference>